<feature type="domain" description="VWFA" evidence="1">
    <location>
        <begin position="68"/>
        <end position="249"/>
    </location>
</feature>
<dbReference type="Pfam" id="PF00092">
    <property type="entry name" value="VWA"/>
    <property type="match status" value="1"/>
</dbReference>
<sequence>MDVEGRSANIIYQPTVEEQRAFSEKGLHGLYTIKYDILHGKTKGDIVLWNGYFIHFFSPSGLTPLPKDIVFVLDDSTSMTGNKLKQMKEAMYMILESLNKNDRFNFIQFSNIITPRETGFVRATSSNIKAAKEYVRNIFIARGATNINDAIIKGLQLFDRLPYKPEARSSILFFLTDGRATVGETTTEKILENIKLHNTRKIQIFAISFGGDADYTLMKKMSYLNDGVPRRIYEASDSAYQLKQFFDEISSILIKGIKFSYSSPYVYTDDIAWSRFKNYYEGSEIITSGKMSEAEMKQLGLRISERKASGTYNIDFLSDAMSINEKPPFMSMKEYNILMEKMWAFLTLKYWMRLKLMGGQAGYLGRLNEKIDELSLKYNFLTNGTTMTLKNPPGSPISEEIALPVFEPDLYGEARLPRVFADPHFMVNLPELELPVCFEIIADKGDFLLLLEDPVSGVRVTASVVESRARNKDGRHKTYLGEVFIATHDLQVRISPYDIRLNGLSLSWKIEKSLGTHHVRVVITGSKYHVAVIINNSTQMLIQRYLYAVKNPKQVNYLNFYVTDHTGLSTKTTGLLGYFAHAHVNNMSLMKLKEPLPRTLNLTAASRDTGKIYPFTAHLVDRLDVFDIKQTVRCWKILPHENFALFGGIQTGRFFLDDL</sequence>
<dbReference type="InterPro" id="IPR002035">
    <property type="entry name" value="VWF_A"/>
</dbReference>
<dbReference type="PANTHER" id="PTHR10338">
    <property type="entry name" value="INTER-ALPHA-TRYPSIN INHIBITOR HEAVY CHAIN FAMILY MEMBER"/>
    <property type="match status" value="1"/>
</dbReference>
<dbReference type="PANTHER" id="PTHR10338:SF108">
    <property type="entry name" value="INTER-ALPHA-TRYPSIN INHIBITOR HEAVY CHAIN H4-LIKE PROTEIN"/>
    <property type="match status" value="1"/>
</dbReference>
<reference evidence="2" key="1">
    <citation type="submission" date="2021-01" db="EMBL/GenBank/DDBJ databases">
        <authorList>
            <person name="Li R."/>
            <person name="Bekaert M."/>
        </authorList>
    </citation>
    <scope>NUCLEOTIDE SEQUENCE</scope>
    <source>
        <strain evidence="2">Farmed</strain>
    </source>
</reference>
<keyword evidence="3" id="KW-1185">Reference proteome</keyword>
<protein>
    <recommendedName>
        <fullName evidence="1">VWFA domain-containing protein</fullName>
    </recommendedName>
</protein>
<dbReference type="Proteomes" id="UP000597762">
    <property type="component" value="Unassembled WGS sequence"/>
</dbReference>
<dbReference type="InterPro" id="IPR050934">
    <property type="entry name" value="ITIH"/>
</dbReference>
<evidence type="ECO:0000313" key="3">
    <source>
        <dbReference type="Proteomes" id="UP000597762"/>
    </source>
</evidence>
<dbReference type="EMBL" id="CAHIKZ030005053">
    <property type="protein sequence ID" value="CAE1318571.1"/>
    <property type="molecule type" value="Genomic_DNA"/>
</dbReference>
<dbReference type="OrthoDB" id="299997at2759"/>
<dbReference type="PROSITE" id="PS50234">
    <property type="entry name" value="VWFA"/>
    <property type="match status" value="1"/>
</dbReference>
<evidence type="ECO:0000259" key="1">
    <source>
        <dbReference type="PROSITE" id="PS50234"/>
    </source>
</evidence>
<dbReference type="InterPro" id="IPR036465">
    <property type="entry name" value="vWFA_dom_sf"/>
</dbReference>
<organism evidence="2 3">
    <name type="scientific">Acanthosepion pharaonis</name>
    <name type="common">Pharaoh cuttlefish</name>
    <name type="synonym">Sepia pharaonis</name>
    <dbReference type="NCBI Taxonomy" id="158019"/>
    <lineage>
        <taxon>Eukaryota</taxon>
        <taxon>Metazoa</taxon>
        <taxon>Spiralia</taxon>
        <taxon>Lophotrochozoa</taxon>
        <taxon>Mollusca</taxon>
        <taxon>Cephalopoda</taxon>
        <taxon>Coleoidea</taxon>
        <taxon>Decapodiformes</taxon>
        <taxon>Sepiida</taxon>
        <taxon>Sepiina</taxon>
        <taxon>Sepiidae</taxon>
        <taxon>Acanthosepion</taxon>
    </lineage>
</organism>
<dbReference type="GO" id="GO:0030212">
    <property type="term" value="P:hyaluronan metabolic process"/>
    <property type="evidence" value="ECO:0007669"/>
    <property type="project" value="InterPro"/>
</dbReference>
<comment type="caution">
    <text evidence="2">The sequence shown here is derived from an EMBL/GenBank/DDBJ whole genome shotgun (WGS) entry which is preliminary data.</text>
</comment>
<dbReference type="InterPro" id="IPR010600">
    <property type="entry name" value="ITI_HC_C"/>
</dbReference>
<dbReference type="GO" id="GO:0004867">
    <property type="term" value="F:serine-type endopeptidase inhibitor activity"/>
    <property type="evidence" value="ECO:0007669"/>
    <property type="project" value="InterPro"/>
</dbReference>
<evidence type="ECO:0000313" key="2">
    <source>
        <dbReference type="EMBL" id="CAE1318571.1"/>
    </source>
</evidence>
<dbReference type="SUPFAM" id="SSF53300">
    <property type="entry name" value="vWA-like"/>
    <property type="match status" value="1"/>
</dbReference>
<proteinExistence type="predicted"/>
<dbReference type="SMART" id="SM00327">
    <property type="entry name" value="VWA"/>
    <property type="match status" value="1"/>
</dbReference>
<dbReference type="Gene3D" id="3.40.50.410">
    <property type="entry name" value="von Willebrand factor, type A domain"/>
    <property type="match status" value="1"/>
</dbReference>
<dbReference type="Pfam" id="PF06668">
    <property type="entry name" value="ITI_HC_C"/>
    <property type="match status" value="1"/>
</dbReference>
<gene>
    <name evidence="2" type="ORF">SPHA_69031</name>
</gene>
<accession>A0A812ECZ8</accession>
<name>A0A812ECZ8_ACAPH</name>
<dbReference type="AlphaFoldDB" id="A0A812ECZ8"/>